<proteinExistence type="predicted"/>
<evidence type="ECO:0000256" key="1">
    <source>
        <dbReference type="SAM" id="Phobius"/>
    </source>
</evidence>
<dbReference type="Proteomes" id="UP000194948">
    <property type="component" value="Chromosome"/>
</dbReference>
<feature type="transmembrane region" description="Helical" evidence="1">
    <location>
        <begin position="30"/>
        <end position="49"/>
    </location>
</feature>
<dbReference type="PANTHER" id="PTHR30336:SF18">
    <property type="entry name" value="MEMBRANE PROTEIN"/>
    <property type="match status" value="1"/>
</dbReference>
<evidence type="ECO:0000259" key="2">
    <source>
        <dbReference type="Pfam" id="PF02698"/>
    </source>
</evidence>
<evidence type="ECO:0000313" key="3">
    <source>
        <dbReference type="EMBL" id="WYK02268.1"/>
    </source>
</evidence>
<dbReference type="InterPro" id="IPR051599">
    <property type="entry name" value="Cell_Envelope_Assoc"/>
</dbReference>
<dbReference type="AlphaFoldDB" id="A0AAQ3WBN7"/>
<protein>
    <recommendedName>
        <fullName evidence="2">DUF218 domain-containing protein</fullName>
    </recommendedName>
</protein>
<dbReference type="Gene3D" id="3.40.50.620">
    <property type="entry name" value="HUPs"/>
    <property type="match status" value="1"/>
</dbReference>
<feature type="transmembrane region" description="Helical" evidence="1">
    <location>
        <begin position="55"/>
        <end position="73"/>
    </location>
</feature>
<reference evidence="4" key="1">
    <citation type="submission" date="2017-05" db="EMBL/GenBank/DDBJ databases">
        <title>The Genome Sequence of EEnterococcus faecalis 9F2_4866.</title>
        <authorList>
            <consortium name="The Broad Institute Genomics Platform"/>
            <consortium name="The Broad Institute Genomic Center for Infectious Diseases"/>
            <person name="Earl A."/>
            <person name="Manson A."/>
            <person name="Schwartman J."/>
            <person name="Gilmore M."/>
            <person name="Abouelleil A."/>
            <person name="Cao P."/>
            <person name="Chapman S."/>
            <person name="Cusick C."/>
            <person name="Shea T."/>
            <person name="Young S."/>
            <person name="Neafsey D."/>
            <person name="Nusbaum C."/>
            <person name="Birren B."/>
        </authorList>
    </citation>
    <scope>NUCLEOTIDE SEQUENCE [LARGE SCALE GENOMIC DNA]</scope>
    <source>
        <strain evidence="4">7F3_DIV0205</strain>
    </source>
</reference>
<accession>A0AAQ3WBN7</accession>
<dbReference type="PANTHER" id="PTHR30336">
    <property type="entry name" value="INNER MEMBRANE PROTEIN, PROBABLE PERMEASE"/>
    <property type="match status" value="1"/>
</dbReference>
<feature type="transmembrane region" description="Helical" evidence="1">
    <location>
        <begin position="80"/>
        <end position="102"/>
    </location>
</feature>
<feature type="transmembrane region" description="Helical" evidence="1">
    <location>
        <begin position="178"/>
        <end position="202"/>
    </location>
</feature>
<dbReference type="GO" id="GO:0000270">
    <property type="term" value="P:peptidoglycan metabolic process"/>
    <property type="evidence" value="ECO:0007669"/>
    <property type="project" value="TreeGrafter"/>
</dbReference>
<evidence type="ECO:0000313" key="4">
    <source>
        <dbReference type="Proteomes" id="UP000194948"/>
    </source>
</evidence>
<feature type="transmembrane region" description="Helical" evidence="1">
    <location>
        <begin position="108"/>
        <end position="137"/>
    </location>
</feature>
<dbReference type="InterPro" id="IPR014729">
    <property type="entry name" value="Rossmann-like_a/b/a_fold"/>
</dbReference>
<reference evidence="3 4" key="2">
    <citation type="submission" date="2024-03" db="EMBL/GenBank/DDBJ databases">
        <title>The Genome Sequence of Enterococcus sp. DIV0205d.</title>
        <authorList>
            <consortium name="The Broad Institute Genomics Platform"/>
            <consortium name="The Broad Institute Microbial Omics Core"/>
            <consortium name="The Broad Institute Genomic Center for Infectious Diseases"/>
            <person name="Earl A."/>
            <person name="Manson A."/>
            <person name="Gilmore M."/>
            <person name="Schwartman J."/>
            <person name="Shea T."/>
            <person name="Abouelleil A."/>
            <person name="Cao P."/>
            <person name="Chapman S."/>
            <person name="Cusick C."/>
            <person name="Young S."/>
            <person name="Neafsey D."/>
            <person name="Nusbaum C."/>
            <person name="Birren B."/>
        </authorList>
    </citation>
    <scope>NUCLEOTIDE SEQUENCE [LARGE SCALE GENOMIC DNA]</scope>
    <source>
        <strain evidence="3 4">7F3_DIV0205</strain>
    </source>
</reference>
<feature type="transmembrane region" description="Helical" evidence="1">
    <location>
        <begin position="379"/>
        <end position="397"/>
    </location>
</feature>
<keyword evidence="1" id="KW-0472">Membrane</keyword>
<feature type="transmembrane region" description="Helical" evidence="1">
    <location>
        <begin position="149"/>
        <end position="172"/>
    </location>
</feature>
<dbReference type="Pfam" id="PF02698">
    <property type="entry name" value="DUF218"/>
    <property type="match status" value="1"/>
</dbReference>
<feature type="transmembrane region" description="Helical" evidence="1">
    <location>
        <begin position="6"/>
        <end position="23"/>
    </location>
</feature>
<organism evidence="3 4">
    <name type="scientific">Candidatus Enterococcus palustris</name>
    <dbReference type="NCBI Taxonomy" id="1834189"/>
    <lineage>
        <taxon>Bacteria</taxon>
        <taxon>Bacillati</taxon>
        <taxon>Bacillota</taxon>
        <taxon>Bacilli</taxon>
        <taxon>Lactobacillales</taxon>
        <taxon>Enterococcaceae</taxon>
        <taxon>Enterococcus</taxon>
    </lineage>
</organism>
<keyword evidence="4" id="KW-1185">Reference proteome</keyword>
<feature type="domain" description="DUF218" evidence="2">
    <location>
        <begin position="218"/>
        <end position="368"/>
    </location>
</feature>
<gene>
    <name evidence="3" type="ORF">A5821_003411</name>
</gene>
<dbReference type="CDD" id="cd06259">
    <property type="entry name" value="YdcF-like"/>
    <property type="match status" value="1"/>
</dbReference>
<dbReference type="EMBL" id="CP147244">
    <property type="protein sequence ID" value="WYK02268.1"/>
    <property type="molecule type" value="Genomic_DNA"/>
</dbReference>
<keyword evidence="1" id="KW-1133">Transmembrane helix</keyword>
<dbReference type="InterPro" id="IPR003848">
    <property type="entry name" value="DUF218"/>
</dbReference>
<keyword evidence="1" id="KW-0812">Transmembrane</keyword>
<sequence>MNQIDYYCIVVYLISLLGLGMRAKKNKKAFFSPLFFIWTGTYFFIYTFLLEVMIGTYYFLIPLAFLGLFLLVYSLEKRLLINGLLFNLFLLSLGILMLIVYLETRDQLLLFLLEIVVTGLTMLLFFGSYGLITFLYWNAMVVFKKESHSLSNLLTFLLAVGLTALLGFYSYFSLSLPLWGAALFSSVLLVIGYFFIVLYNFLTISILYQYNQPKYQQDYIIVLGSGLINGNQVPPLLGKRIEKAIQFYHEQLKQTSKAPLLLMSGGQGTDESLPESEAMKLFAIEKGIPEADILVETESRNTLENMTFSKKIMDQHSDNKEYQAIFSTNNYHLFRAGIFARMAHLKADGIGAKTAFYFLPNAFLREFIAIVMMKKRRHVIVSALIISGMIVLSYLLYRYM</sequence>
<dbReference type="GO" id="GO:0043164">
    <property type="term" value="P:Gram-negative-bacterium-type cell wall biogenesis"/>
    <property type="evidence" value="ECO:0007669"/>
    <property type="project" value="TreeGrafter"/>
</dbReference>
<dbReference type="GO" id="GO:0005886">
    <property type="term" value="C:plasma membrane"/>
    <property type="evidence" value="ECO:0007669"/>
    <property type="project" value="TreeGrafter"/>
</dbReference>
<name>A0AAQ3WBN7_9ENTE</name>